<evidence type="ECO:0000313" key="2">
    <source>
        <dbReference type="Proteomes" id="UP000634136"/>
    </source>
</evidence>
<reference evidence="1" key="1">
    <citation type="submission" date="2020-09" db="EMBL/GenBank/DDBJ databases">
        <title>Genome-Enabled Discovery of Anthraquinone Biosynthesis in Senna tora.</title>
        <authorList>
            <person name="Kang S.-H."/>
            <person name="Pandey R.P."/>
            <person name="Lee C.-M."/>
            <person name="Sim J.-S."/>
            <person name="Jeong J.-T."/>
            <person name="Choi B.-S."/>
            <person name="Jung M."/>
            <person name="Ginzburg D."/>
            <person name="Zhao K."/>
            <person name="Won S.Y."/>
            <person name="Oh T.-J."/>
            <person name="Yu Y."/>
            <person name="Kim N.-H."/>
            <person name="Lee O.R."/>
            <person name="Lee T.-H."/>
            <person name="Bashyal P."/>
            <person name="Kim T.-S."/>
            <person name="Lee W.-H."/>
            <person name="Kawkins C."/>
            <person name="Kim C.-K."/>
            <person name="Kim J.S."/>
            <person name="Ahn B.O."/>
            <person name="Rhee S.Y."/>
            <person name="Sohng J.K."/>
        </authorList>
    </citation>
    <scope>NUCLEOTIDE SEQUENCE</scope>
    <source>
        <tissue evidence="1">Leaf</tissue>
    </source>
</reference>
<sequence length="201" mass="22602">MEDEPGIFQPVSLALGSCFVDHQPKMPLPEQFEQFSQPQEGQPPLICLDSHKLVSNHSQKPRPNIKIYLHPSQLELCLQRSDDGFNRRHFIIFLSSMDPSKSGFCSKLCSRCCLFLIIDFFQFKPAKLNADWIGAVQEGDDIVDFRRLSIEGVGLLASFEGSRGCEERRFGVVEFGSIANVVVRHQRSGNLELSSCNLALT</sequence>
<dbReference type="Proteomes" id="UP000634136">
    <property type="component" value="Unassembled WGS sequence"/>
</dbReference>
<keyword evidence="2" id="KW-1185">Reference proteome</keyword>
<gene>
    <name evidence="1" type="ORF">G2W53_024541</name>
</gene>
<accession>A0A834TD71</accession>
<name>A0A834TD71_9FABA</name>
<organism evidence="1 2">
    <name type="scientific">Senna tora</name>
    <dbReference type="NCBI Taxonomy" id="362788"/>
    <lineage>
        <taxon>Eukaryota</taxon>
        <taxon>Viridiplantae</taxon>
        <taxon>Streptophyta</taxon>
        <taxon>Embryophyta</taxon>
        <taxon>Tracheophyta</taxon>
        <taxon>Spermatophyta</taxon>
        <taxon>Magnoliopsida</taxon>
        <taxon>eudicotyledons</taxon>
        <taxon>Gunneridae</taxon>
        <taxon>Pentapetalae</taxon>
        <taxon>rosids</taxon>
        <taxon>fabids</taxon>
        <taxon>Fabales</taxon>
        <taxon>Fabaceae</taxon>
        <taxon>Caesalpinioideae</taxon>
        <taxon>Cassia clade</taxon>
        <taxon>Senna</taxon>
    </lineage>
</organism>
<proteinExistence type="predicted"/>
<protein>
    <submittedName>
        <fullName evidence="1">Microtubule-associated protein 70-1</fullName>
    </submittedName>
</protein>
<evidence type="ECO:0000313" key="1">
    <source>
        <dbReference type="EMBL" id="KAF7819086.1"/>
    </source>
</evidence>
<dbReference type="EMBL" id="JAAIUW010000008">
    <property type="protein sequence ID" value="KAF7819086.1"/>
    <property type="molecule type" value="Genomic_DNA"/>
</dbReference>
<comment type="caution">
    <text evidence="1">The sequence shown here is derived from an EMBL/GenBank/DDBJ whole genome shotgun (WGS) entry which is preliminary data.</text>
</comment>
<dbReference type="AlphaFoldDB" id="A0A834TD71"/>